<evidence type="ECO:0000313" key="3">
    <source>
        <dbReference type="Proteomes" id="UP000249873"/>
    </source>
</evidence>
<dbReference type="OrthoDB" id="977687at2"/>
<protein>
    <submittedName>
        <fullName evidence="2">Heat-shock protein</fullName>
    </submittedName>
</protein>
<dbReference type="InterPro" id="IPR041673">
    <property type="entry name" value="TetR_C_23"/>
</dbReference>
<gene>
    <name evidence="2" type="ORF">DJ013_04975</name>
</gene>
<dbReference type="Pfam" id="PF17931">
    <property type="entry name" value="TetR_C_23"/>
    <property type="match status" value="1"/>
</dbReference>
<dbReference type="EMBL" id="CP029480">
    <property type="protein sequence ID" value="AWV97552.1"/>
    <property type="molecule type" value="Genomic_DNA"/>
</dbReference>
<proteinExistence type="predicted"/>
<dbReference type="AlphaFoldDB" id="A0A2Z4G8L2"/>
<organism evidence="2 3">
    <name type="scientific">Arcticibacterium luteifluviistationis</name>
    <dbReference type="NCBI Taxonomy" id="1784714"/>
    <lineage>
        <taxon>Bacteria</taxon>
        <taxon>Pseudomonadati</taxon>
        <taxon>Bacteroidota</taxon>
        <taxon>Cytophagia</taxon>
        <taxon>Cytophagales</taxon>
        <taxon>Leadbetterellaceae</taxon>
        <taxon>Arcticibacterium</taxon>
    </lineage>
</organism>
<feature type="domain" description="Tetracyclin repressor-like C-terminal" evidence="1">
    <location>
        <begin position="97"/>
        <end position="223"/>
    </location>
</feature>
<dbReference type="SUPFAM" id="SSF48498">
    <property type="entry name" value="Tetracyclin repressor-like, C-terminal domain"/>
    <property type="match status" value="1"/>
</dbReference>
<dbReference type="Gene3D" id="1.10.357.10">
    <property type="entry name" value="Tetracycline Repressor, domain 2"/>
    <property type="match status" value="1"/>
</dbReference>
<keyword evidence="3" id="KW-1185">Reference proteome</keyword>
<evidence type="ECO:0000313" key="2">
    <source>
        <dbReference type="EMBL" id="AWV97552.1"/>
    </source>
</evidence>
<name>A0A2Z4G8L2_9BACT</name>
<dbReference type="Proteomes" id="UP000249873">
    <property type="component" value="Chromosome"/>
</dbReference>
<sequence>MLNYLVLEGVSLINLRNMAKSKKSIIDLYMNWTLEHGSAPENIYLFCKENKMEESDFYAEYASFKAVEKAVFSAFFQKTLEMLHANEAYQTYAPKERLLSFYFTFFELLTANRSYVLQSLPNSAVEFDKLSKLQDLRIHFKAYAKEIFTEYINTDVKRLEKIKSTTFQEASWAQLLFIMRFWVKDESPSFEKTDIFIEKAINATFELADNPPLKSVIDLGKFLYKEAIS</sequence>
<dbReference type="KEGG" id="als:DJ013_04975"/>
<accession>A0A2Z4G8L2</accession>
<reference evidence="2 3" key="1">
    <citation type="submission" date="2018-05" db="EMBL/GenBank/DDBJ databases">
        <title>Complete genome sequence of Arcticibacterium luteifluviistationis SM1504T, a cytophagaceae bacterium isolated from Arctic surface seawater.</title>
        <authorList>
            <person name="Li Y."/>
            <person name="Qin Q.-L."/>
        </authorList>
    </citation>
    <scope>NUCLEOTIDE SEQUENCE [LARGE SCALE GENOMIC DNA]</scope>
    <source>
        <strain evidence="2 3">SM1504</strain>
    </source>
</reference>
<evidence type="ECO:0000259" key="1">
    <source>
        <dbReference type="Pfam" id="PF17931"/>
    </source>
</evidence>
<dbReference type="InterPro" id="IPR036271">
    <property type="entry name" value="Tet_transcr_reg_TetR-rel_C_sf"/>
</dbReference>